<keyword evidence="2" id="KW-0732">Signal</keyword>
<dbReference type="Pfam" id="PF13432">
    <property type="entry name" value="TPR_16"/>
    <property type="match status" value="2"/>
</dbReference>
<proteinExistence type="predicted"/>
<protein>
    <recommendedName>
        <fullName evidence="3">Bacteriophage N4 adsorption protein A C-terminal domain-containing protein</fullName>
    </recommendedName>
</protein>
<feature type="signal peptide" evidence="2">
    <location>
        <begin position="1"/>
        <end position="23"/>
    </location>
</feature>
<dbReference type="Proteomes" id="UP000379480">
    <property type="component" value="Unassembled WGS sequence"/>
</dbReference>
<dbReference type="Pfam" id="PF13283">
    <property type="entry name" value="NfrA_C"/>
    <property type="match status" value="1"/>
</dbReference>
<dbReference type="SMART" id="SM00028">
    <property type="entry name" value="TPR"/>
    <property type="match status" value="5"/>
</dbReference>
<feature type="domain" description="Bacteriophage N4 adsorption protein A C-terminal" evidence="3">
    <location>
        <begin position="464"/>
        <end position="646"/>
    </location>
</feature>
<dbReference type="EMBL" id="CABVHY010000029">
    <property type="protein sequence ID" value="VVO31056.1"/>
    <property type="molecule type" value="Genomic_DNA"/>
</dbReference>
<dbReference type="RefSeq" id="WP_150806281.1">
    <property type="nucleotide sequence ID" value="NZ_CABVHY010000029.1"/>
</dbReference>
<name>A0A5E7EW72_PSEFL</name>
<gene>
    <name evidence="4" type="ORF">PS723_04995</name>
</gene>
<feature type="region of interest" description="Disordered" evidence="1">
    <location>
        <begin position="402"/>
        <end position="426"/>
    </location>
</feature>
<dbReference type="SUPFAM" id="SSF48452">
    <property type="entry name" value="TPR-like"/>
    <property type="match status" value="2"/>
</dbReference>
<reference evidence="4 5" key="1">
    <citation type="submission" date="2019-09" db="EMBL/GenBank/DDBJ databases">
        <authorList>
            <person name="Chandra G."/>
            <person name="Truman W A."/>
        </authorList>
    </citation>
    <scope>NUCLEOTIDE SEQUENCE [LARGE SCALE GENOMIC DNA]</scope>
    <source>
        <strain evidence="4">PS723</strain>
    </source>
</reference>
<evidence type="ECO:0000256" key="1">
    <source>
        <dbReference type="SAM" id="MobiDB-lite"/>
    </source>
</evidence>
<accession>A0A5E7EW72</accession>
<dbReference type="OrthoDB" id="7399085at2"/>
<evidence type="ECO:0000313" key="4">
    <source>
        <dbReference type="EMBL" id="VVO31056.1"/>
    </source>
</evidence>
<dbReference type="Gene3D" id="1.25.40.10">
    <property type="entry name" value="Tetratricopeptide repeat domain"/>
    <property type="match status" value="3"/>
</dbReference>
<evidence type="ECO:0000313" key="5">
    <source>
        <dbReference type="Proteomes" id="UP000379480"/>
    </source>
</evidence>
<sequence precursor="true">MKRSIALPLLTAGLCLMPALGQAQTLPLTGPAYVIANEAYSAYERKDYDLAIAKAREALRQRPDIVRLNQLIELAQQDKYRRDHPLPKPLPVVQARPKPGFAAAAKALEAYDRGEFNAATDAARQAVTQAPENLDYRLLLIETLQRQQHLPEAEQASNDAQQALGNVPALRVRYESIQRHMAVQAAAQGYAALGRQDYNAAVVYAKDAVQRFPRDPTYRRLLVSAQTAQGELPEALSSANAGLAFTENDATLLVQRGHLRKRLGDRAGARQDFTQALAVGNLSTEEQASLYAALGNYQMARERLQQARQAGAITSTGELELAYLLLEAGDFPAAQAAFAQADGQTPLPPRATQDAAYTALRTGDDAQAISYFKRAVGELPMTDQQLFDTRRAVADVSRDRGLTSTTSYRGNSSINGLNGAPSSNTDNLQNSTEAFWRPLGYRNARFVELYGRVTDTLWSKEDNTDTGGKALQGTLGVRVKPFTQVNIMAALERSFPLGSSNIDGDWLLRLGYGASLGTDLRVDTPSWWTSQLYAESGHYLDASRTYFNSEWQIGRSYVIGQPGSRWVTFPHLVAAADYNSKMFGETDAGKHTRYSSGNSGGIGLGNNLRFWFREGTYTAPQSYLDLSLQYRARVFGDESAQGVFARLSYSY</sequence>
<dbReference type="InterPro" id="IPR019734">
    <property type="entry name" value="TPR_rpt"/>
</dbReference>
<organism evidence="4 5">
    <name type="scientific">Pseudomonas fluorescens</name>
    <dbReference type="NCBI Taxonomy" id="294"/>
    <lineage>
        <taxon>Bacteria</taxon>
        <taxon>Pseudomonadati</taxon>
        <taxon>Pseudomonadota</taxon>
        <taxon>Gammaproteobacteria</taxon>
        <taxon>Pseudomonadales</taxon>
        <taxon>Pseudomonadaceae</taxon>
        <taxon>Pseudomonas</taxon>
    </lineage>
</organism>
<feature type="chain" id="PRO_5022973604" description="Bacteriophage N4 adsorption protein A C-terminal domain-containing protein" evidence="2">
    <location>
        <begin position="24"/>
        <end position="651"/>
    </location>
</feature>
<evidence type="ECO:0000256" key="2">
    <source>
        <dbReference type="SAM" id="SignalP"/>
    </source>
</evidence>
<evidence type="ECO:0000259" key="3">
    <source>
        <dbReference type="Pfam" id="PF13283"/>
    </source>
</evidence>
<dbReference type="InterPro" id="IPR025137">
    <property type="entry name" value="NfrA_C"/>
</dbReference>
<dbReference type="AlphaFoldDB" id="A0A5E7EW72"/>
<dbReference type="InterPro" id="IPR011990">
    <property type="entry name" value="TPR-like_helical_dom_sf"/>
</dbReference>